<reference evidence="1 2" key="1">
    <citation type="submission" date="2016-11" db="EMBL/GenBank/DDBJ databases">
        <title>The macronuclear genome of Stentor coeruleus: a giant cell with tiny introns.</title>
        <authorList>
            <person name="Slabodnick M."/>
            <person name="Ruby J.G."/>
            <person name="Reiff S.B."/>
            <person name="Swart E.C."/>
            <person name="Gosai S."/>
            <person name="Prabakaran S."/>
            <person name="Witkowska E."/>
            <person name="Larue G.E."/>
            <person name="Fisher S."/>
            <person name="Freeman R.M."/>
            <person name="Gunawardena J."/>
            <person name="Chu W."/>
            <person name="Stover N.A."/>
            <person name="Gregory B.D."/>
            <person name="Nowacki M."/>
            <person name="Derisi J."/>
            <person name="Roy S.W."/>
            <person name="Marshall W.F."/>
            <person name="Sood P."/>
        </authorList>
    </citation>
    <scope>NUCLEOTIDE SEQUENCE [LARGE SCALE GENOMIC DNA]</scope>
    <source>
        <strain evidence="1">WM001</strain>
    </source>
</reference>
<dbReference type="SUPFAM" id="SSF55961">
    <property type="entry name" value="Bet v1-like"/>
    <property type="match status" value="1"/>
</dbReference>
<dbReference type="OrthoDB" id="17317at2759"/>
<dbReference type="InterPro" id="IPR023393">
    <property type="entry name" value="START-like_dom_sf"/>
</dbReference>
<protein>
    <recommendedName>
        <fullName evidence="3">START domain-containing protein</fullName>
    </recommendedName>
</protein>
<dbReference type="Proteomes" id="UP000187209">
    <property type="component" value="Unassembled WGS sequence"/>
</dbReference>
<dbReference type="PANTHER" id="PTHR34560:SF1">
    <property type="entry name" value="START DOMAIN-CONTAINING PROTEIN"/>
    <property type="match status" value="1"/>
</dbReference>
<gene>
    <name evidence="1" type="ORF">SteCoe_16921</name>
</gene>
<sequence length="282" mass="33419">MAEIEPLISTFKGAFYACDNIELERIYKNFKNLSKSSPKVANLLDFMEYKRYRYEREILKMCMEFLESPGWTLITEKNRIRVEYKGEDKICIRSSMLVKQNMLKVLSVLSAADLAQEWISPAKKIEILSEPTMTRKLVNYHFWFPWPISDRQCLVEFNALPVPEKKACMITMRTPNKKKYLNWRIPKGNDDEVKMKMRIGGLYTEMIDEENTRVVFVVNPDPNIFYVPQSVINFGTKHIMYYMMETLRNKMLEFEGSSYEQRIKEKPELLEFIKASIDKHSH</sequence>
<evidence type="ECO:0000313" key="1">
    <source>
        <dbReference type="EMBL" id="OMJ82384.1"/>
    </source>
</evidence>
<keyword evidence="2" id="KW-1185">Reference proteome</keyword>
<accession>A0A1R2C045</accession>
<name>A0A1R2C045_9CILI</name>
<dbReference type="EMBL" id="MPUH01000342">
    <property type="protein sequence ID" value="OMJ82384.1"/>
    <property type="molecule type" value="Genomic_DNA"/>
</dbReference>
<evidence type="ECO:0000313" key="2">
    <source>
        <dbReference type="Proteomes" id="UP000187209"/>
    </source>
</evidence>
<evidence type="ECO:0008006" key="3">
    <source>
        <dbReference type="Google" id="ProtNLM"/>
    </source>
</evidence>
<dbReference type="Gene3D" id="3.30.530.20">
    <property type="match status" value="1"/>
</dbReference>
<dbReference type="PANTHER" id="PTHR34560">
    <property type="entry name" value="POLYKETIDE CYCLASE/DEHYDRASE/LIPID TRANSPORT SUPERFAMILY PROTEIN"/>
    <property type="match status" value="1"/>
</dbReference>
<dbReference type="AlphaFoldDB" id="A0A1R2C045"/>
<organism evidence="1 2">
    <name type="scientific">Stentor coeruleus</name>
    <dbReference type="NCBI Taxonomy" id="5963"/>
    <lineage>
        <taxon>Eukaryota</taxon>
        <taxon>Sar</taxon>
        <taxon>Alveolata</taxon>
        <taxon>Ciliophora</taxon>
        <taxon>Postciliodesmatophora</taxon>
        <taxon>Heterotrichea</taxon>
        <taxon>Heterotrichida</taxon>
        <taxon>Stentoridae</taxon>
        <taxon>Stentor</taxon>
    </lineage>
</organism>
<proteinExistence type="predicted"/>
<comment type="caution">
    <text evidence="1">The sequence shown here is derived from an EMBL/GenBank/DDBJ whole genome shotgun (WGS) entry which is preliminary data.</text>
</comment>